<comment type="caution">
    <text evidence="1">The sequence shown here is derived from an EMBL/GenBank/DDBJ whole genome shotgun (WGS) entry which is preliminary data.</text>
</comment>
<evidence type="ECO:0008006" key="3">
    <source>
        <dbReference type="Google" id="ProtNLM"/>
    </source>
</evidence>
<evidence type="ECO:0000313" key="2">
    <source>
        <dbReference type="Proteomes" id="UP000660708"/>
    </source>
</evidence>
<dbReference type="RefSeq" id="WP_125250410.1">
    <property type="nucleotide sequence ID" value="NZ_AQHF01000026.1"/>
</dbReference>
<organism evidence="1 2">
    <name type="scientific">Pseudoalteromonas peptidolytica F12-50-A1</name>
    <dbReference type="NCBI Taxonomy" id="1315280"/>
    <lineage>
        <taxon>Bacteria</taxon>
        <taxon>Pseudomonadati</taxon>
        <taxon>Pseudomonadota</taxon>
        <taxon>Gammaproteobacteria</taxon>
        <taxon>Alteromonadales</taxon>
        <taxon>Pseudoalteromonadaceae</taxon>
        <taxon>Pseudoalteromonas</taxon>
    </lineage>
</organism>
<protein>
    <recommendedName>
        <fullName evidence="3">DUF3703 domain-containing protein</fullName>
    </recommendedName>
</protein>
<name>A0A8I0MX73_9GAMM</name>
<dbReference type="Pfam" id="PF12487">
    <property type="entry name" value="DUF3703"/>
    <property type="match status" value="1"/>
</dbReference>
<dbReference type="Proteomes" id="UP000660708">
    <property type="component" value="Unassembled WGS sequence"/>
</dbReference>
<gene>
    <name evidence="1" type="ORF">PPEP_a2127</name>
</gene>
<keyword evidence="2" id="KW-1185">Reference proteome</keyword>
<evidence type="ECO:0000313" key="1">
    <source>
        <dbReference type="EMBL" id="MBE0347632.1"/>
    </source>
</evidence>
<accession>A0A8I0MX73</accession>
<dbReference type="AlphaFoldDB" id="A0A8I0MX73"/>
<dbReference type="InterPro" id="IPR022172">
    <property type="entry name" value="DUF3703"/>
</dbReference>
<proteinExistence type="predicted"/>
<sequence>MKPALKLAFQAEMAAANRYYQHAQYSDCFYHLERAHILGQSFVIAHTQSHWWMLKLGYKTKNKKEILGQIARIIAAMLFSKIWIPKGNTGGTNVNPFKPMAIPDDLAQHLK</sequence>
<reference evidence="1 2" key="1">
    <citation type="submission" date="2015-06" db="EMBL/GenBank/DDBJ databases">
        <title>Genome sequence of Pseudoalteromonas peptidolytica.</title>
        <authorList>
            <person name="Xie B.-B."/>
            <person name="Rong J.-C."/>
            <person name="Qin Q.-L."/>
            <person name="Zhang Y.-Z."/>
        </authorList>
    </citation>
    <scope>NUCLEOTIDE SEQUENCE [LARGE SCALE GENOMIC DNA]</scope>
    <source>
        <strain evidence="1 2">F12-50-A1</strain>
    </source>
</reference>
<dbReference type="EMBL" id="AQHF01000026">
    <property type="protein sequence ID" value="MBE0347632.1"/>
    <property type="molecule type" value="Genomic_DNA"/>
</dbReference>